<sequence length="349" mass="36895">MSSLSPKKQQELADKILERAELAQMARKLKLGLGKVASPKKSAPASIISGSKNKKGTSSGPDSVNIPTSAGRSRARSVSKPNHILESPTRRSAMKPPSRANASNGGSNNYTSFNATDRENKSANTGADHLSVPNGAKIADDNSLPEIPSTPKSSSVQYGGGSKVVNEEGADLLMYLATSPYASNNQTSNGRRPSASSNYGGSMVNHGIPSTPMSSSYVNQTTVGPESQLNDIVRLSHMKERASSSSPQSTFKQPVMIPSNSIHDLMQSPSASMFTSPRRKLATEDQQLLAPGTPSRIGLSAASMTSDQLNDSQSKIGSLLKTPNFNMGDYVHTLFSPSPRIDTGSQSKD</sequence>
<evidence type="ECO:0000313" key="3">
    <source>
        <dbReference type="Proteomes" id="UP000031516"/>
    </source>
</evidence>
<feature type="compositionally biased region" description="Polar residues" evidence="1">
    <location>
        <begin position="61"/>
        <end position="71"/>
    </location>
</feature>
<feature type="region of interest" description="Disordered" evidence="1">
    <location>
        <begin position="31"/>
        <end position="162"/>
    </location>
</feature>
<dbReference type="EMBL" id="CCBQ010000038">
    <property type="protein sequence ID" value="CDO94517.1"/>
    <property type="molecule type" value="Genomic_DNA"/>
</dbReference>
<protein>
    <submittedName>
        <fullName evidence="2">WGS project CCBQ000000000 data, contig 00017</fullName>
    </submittedName>
</protein>
<name>A0A0A8L8S1_9SACH</name>
<feature type="compositionally biased region" description="Polar residues" evidence="1">
    <location>
        <begin position="302"/>
        <end position="312"/>
    </location>
</feature>
<feature type="compositionally biased region" description="Low complexity" evidence="1">
    <location>
        <begin position="100"/>
        <end position="109"/>
    </location>
</feature>
<dbReference type="AlphaFoldDB" id="A0A0A8L8S1"/>
<evidence type="ECO:0000256" key="1">
    <source>
        <dbReference type="SAM" id="MobiDB-lite"/>
    </source>
</evidence>
<proteinExistence type="predicted"/>
<dbReference type="OrthoDB" id="2163387at2759"/>
<gene>
    <name evidence="2" type="ORF">KLDO_g2781</name>
</gene>
<keyword evidence="3" id="KW-1185">Reference proteome</keyword>
<dbReference type="Proteomes" id="UP000031516">
    <property type="component" value="Unassembled WGS sequence"/>
</dbReference>
<organism evidence="2 3">
    <name type="scientific">Kluyveromyces dobzhanskii CBS 2104</name>
    <dbReference type="NCBI Taxonomy" id="1427455"/>
    <lineage>
        <taxon>Eukaryota</taxon>
        <taxon>Fungi</taxon>
        <taxon>Dikarya</taxon>
        <taxon>Ascomycota</taxon>
        <taxon>Saccharomycotina</taxon>
        <taxon>Saccharomycetes</taxon>
        <taxon>Saccharomycetales</taxon>
        <taxon>Saccharomycetaceae</taxon>
        <taxon>Kluyveromyces</taxon>
    </lineage>
</organism>
<comment type="caution">
    <text evidence="2">The sequence shown here is derived from an EMBL/GenBank/DDBJ whole genome shotgun (WGS) entry which is preliminary data.</text>
</comment>
<feature type="region of interest" description="Disordered" evidence="1">
    <location>
        <begin position="291"/>
        <end position="312"/>
    </location>
</feature>
<feature type="compositionally biased region" description="Low complexity" evidence="1">
    <location>
        <begin position="46"/>
        <end position="60"/>
    </location>
</feature>
<accession>A0A0A8L8S1</accession>
<reference evidence="2 3" key="1">
    <citation type="submission" date="2014-03" db="EMBL/GenBank/DDBJ databases">
        <title>The genome of Kluyveromyces dobzhanskii.</title>
        <authorList>
            <person name="Nystedt B."/>
            <person name="Astrom S."/>
        </authorList>
    </citation>
    <scope>NUCLEOTIDE SEQUENCE [LARGE SCALE GENOMIC DNA]</scope>
    <source>
        <strain evidence="2 3">CBS 2104</strain>
    </source>
</reference>
<evidence type="ECO:0000313" key="2">
    <source>
        <dbReference type="EMBL" id="CDO94517.1"/>
    </source>
</evidence>